<evidence type="ECO:0000313" key="2">
    <source>
        <dbReference type="Proteomes" id="UP001187531"/>
    </source>
</evidence>
<dbReference type="InterPro" id="IPR050951">
    <property type="entry name" value="Retrovirus_Pol_polyprotein"/>
</dbReference>
<dbReference type="AlphaFoldDB" id="A0AA88L482"/>
<keyword evidence="2" id="KW-1185">Reference proteome</keyword>
<sequence>MFDDIANKCHGAHNLFKLYARDGYWLMVLDDASAELTAFNTIFERFKLRRYRFGIISAQDEYQQEAFEGLVLGLIVDDIADVGTSKESQDMQLRAVLQGVQEKGVKFKRDKYTFNAKGYTILWASTYH</sequence>
<dbReference type="GO" id="GO:0071897">
    <property type="term" value="P:DNA biosynthetic process"/>
    <property type="evidence" value="ECO:0007669"/>
    <property type="project" value="UniProtKB-ARBA"/>
</dbReference>
<proteinExistence type="predicted"/>
<dbReference type="PANTHER" id="PTHR37984">
    <property type="entry name" value="PROTEIN CBG26694"/>
    <property type="match status" value="1"/>
</dbReference>
<organism evidence="1 2">
    <name type="scientific">Artemia franciscana</name>
    <name type="common">Brine shrimp</name>
    <name type="synonym">Artemia sanfranciscana</name>
    <dbReference type="NCBI Taxonomy" id="6661"/>
    <lineage>
        <taxon>Eukaryota</taxon>
        <taxon>Metazoa</taxon>
        <taxon>Ecdysozoa</taxon>
        <taxon>Arthropoda</taxon>
        <taxon>Crustacea</taxon>
        <taxon>Branchiopoda</taxon>
        <taxon>Anostraca</taxon>
        <taxon>Artemiidae</taxon>
        <taxon>Artemia</taxon>
    </lineage>
</organism>
<dbReference type="PANTHER" id="PTHR37984:SF5">
    <property type="entry name" value="PROTEIN NYNRIN-LIKE"/>
    <property type="match status" value="1"/>
</dbReference>
<dbReference type="InterPro" id="IPR043128">
    <property type="entry name" value="Rev_trsase/Diguanyl_cyclase"/>
</dbReference>
<gene>
    <name evidence="1" type="ORF">QYM36_005510</name>
</gene>
<comment type="caution">
    <text evidence="1">The sequence shown here is derived from an EMBL/GenBank/DDBJ whole genome shotgun (WGS) entry which is preliminary data.</text>
</comment>
<dbReference type="SUPFAM" id="SSF56672">
    <property type="entry name" value="DNA/RNA polymerases"/>
    <property type="match status" value="1"/>
</dbReference>
<accession>A0AA88L482</accession>
<dbReference type="Gene3D" id="3.10.10.10">
    <property type="entry name" value="HIV Type 1 Reverse Transcriptase, subunit A, domain 1"/>
    <property type="match status" value="1"/>
</dbReference>
<dbReference type="EMBL" id="JAVRJZ010000009">
    <property type="protein sequence ID" value="KAK2718213.1"/>
    <property type="molecule type" value="Genomic_DNA"/>
</dbReference>
<evidence type="ECO:0000313" key="1">
    <source>
        <dbReference type="EMBL" id="KAK2718213.1"/>
    </source>
</evidence>
<protein>
    <submittedName>
        <fullName evidence="1">Uncharacterized protein</fullName>
    </submittedName>
</protein>
<dbReference type="Gene3D" id="3.30.70.270">
    <property type="match status" value="1"/>
</dbReference>
<dbReference type="Proteomes" id="UP001187531">
    <property type="component" value="Unassembled WGS sequence"/>
</dbReference>
<dbReference type="InterPro" id="IPR043502">
    <property type="entry name" value="DNA/RNA_pol_sf"/>
</dbReference>
<name>A0AA88L482_ARTSF</name>
<reference evidence="1" key="1">
    <citation type="submission" date="2023-07" db="EMBL/GenBank/DDBJ databases">
        <title>Chromosome-level genome assembly of Artemia franciscana.</title>
        <authorList>
            <person name="Jo E."/>
        </authorList>
    </citation>
    <scope>NUCLEOTIDE SEQUENCE</scope>
    <source>
        <tissue evidence="1">Whole body</tissue>
    </source>
</reference>